<evidence type="ECO:0000313" key="7">
    <source>
        <dbReference type="EMBL" id="SKC77728.1"/>
    </source>
</evidence>
<proteinExistence type="predicted"/>
<dbReference type="Proteomes" id="UP000190961">
    <property type="component" value="Unassembled WGS sequence"/>
</dbReference>
<keyword evidence="2 5" id="KW-0812">Transmembrane</keyword>
<gene>
    <name evidence="7" type="ORF">SAMN05660236_3627</name>
</gene>
<evidence type="ECO:0000256" key="1">
    <source>
        <dbReference type="ARBA" id="ARBA00004141"/>
    </source>
</evidence>
<keyword evidence="4 5" id="KW-0472">Membrane</keyword>
<sequence length="177" mass="19843">MSFFISMAIQTERKLLKRSVAMMIDYAILMVFIIWFMATYGVPTEDGYAVSGIKGIVIPVVWFAYFPITEWIAGKTLGKLILGLSVVTEYGGRISFTQALKRHILDMIDIGIVGIIAIANTPRHQRLGDLWAKTLVIGGDNFRCRSCYQEVTLSNDEILKGEFECPICHAANKTQIM</sequence>
<dbReference type="PANTHER" id="PTHR38480">
    <property type="entry name" value="SLR0254 PROTEIN"/>
    <property type="match status" value="1"/>
</dbReference>
<protein>
    <submittedName>
        <fullName evidence="7">Uncharacterized membrane protein YckC, RDD family</fullName>
    </submittedName>
</protein>
<feature type="transmembrane region" description="Helical" evidence="5">
    <location>
        <begin position="20"/>
        <end position="42"/>
    </location>
</feature>
<organism evidence="7 8">
    <name type="scientific">Ohtaekwangia koreensis</name>
    <dbReference type="NCBI Taxonomy" id="688867"/>
    <lineage>
        <taxon>Bacteria</taxon>
        <taxon>Pseudomonadati</taxon>
        <taxon>Bacteroidota</taxon>
        <taxon>Cytophagia</taxon>
        <taxon>Cytophagales</taxon>
        <taxon>Fulvivirgaceae</taxon>
        <taxon>Ohtaekwangia</taxon>
    </lineage>
</organism>
<evidence type="ECO:0000259" key="6">
    <source>
        <dbReference type="Pfam" id="PF06271"/>
    </source>
</evidence>
<dbReference type="STRING" id="688867.SAMN05660236_3627"/>
<dbReference type="AlphaFoldDB" id="A0A1T5LQB4"/>
<evidence type="ECO:0000256" key="2">
    <source>
        <dbReference type="ARBA" id="ARBA00022692"/>
    </source>
</evidence>
<dbReference type="Pfam" id="PF06271">
    <property type="entry name" value="RDD"/>
    <property type="match status" value="1"/>
</dbReference>
<evidence type="ECO:0000256" key="5">
    <source>
        <dbReference type="SAM" id="Phobius"/>
    </source>
</evidence>
<dbReference type="PANTHER" id="PTHR38480:SF1">
    <property type="entry name" value="SLR0254 PROTEIN"/>
    <property type="match status" value="1"/>
</dbReference>
<evidence type="ECO:0000256" key="3">
    <source>
        <dbReference type="ARBA" id="ARBA00022989"/>
    </source>
</evidence>
<keyword evidence="8" id="KW-1185">Reference proteome</keyword>
<comment type="subcellular location">
    <subcellularLocation>
        <location evidence="1">Membrane</location>
        <topology evidence="1">Multi-pass membrane protein</topology>
    </subcellularLocation>
</comment>
<evidence type="ECO:0000313" key="8">
    <source>
        <dbReference type="Proteomes" id="UP000190961"/>
    </source>
</evidence>
<evidence type="ECO:0000256" key="4">
    <source>
        <dbReference type="ARBA" id="ARBA00023136"/>
    </source>
</evidence>
<name>A0A1T5LQB4_9BACT</name>
<dbReference type="EMBL" id="FUZU01000002">
    <property type="protein sequence ID" value="SKC77728.1"/>
    <property type="molecule type" value="Genomic_DNA"/>
</dbReference>
<accession>A0A1T5LQB4</accession>
<feature type="transmembrane region" description="Helical" evidence="5">
    <location>
        <begin position="48"/>
        <end position="68"/>
    </location>
</feature>
<feature type="domain" description="RDD" evidence="6">
    <location>
        <begin position="15"/>
        <end position="133"/>
    </location>
</feature>
<reference evidence="7 8" key="1">
    <citation type="submission" date="2017-02" db="EMBL/GenBank/DDBJ databases">
        <authorList>
            <person name="Peterson S.W."/>
        </authorList>
    </citation>
    <scope>NUCLEOTIDE SEQUENCE [LARGE SCALE GENOMIC DNA]</scope>
    <source>
        <strain evidence="7 8">DSM 25262</strain>
    </source>
</reference>
<dbReference type="GO" id="GO:0016020">
    <property type="term" value="C:membrane"/>
    <property type="evidence" value="ECO:0007669"/>
    <property type="project" value="UniProtKB-SubCell"/>
</dbReference>
<keyword evidence="3 5" id="KW-1133">Transmembrane helix</keyword>
<dbReference type="InterPro" id="IPR010432">
    <property type="entry name" value="RDD"/>
</dbReference>